<name>A0A167FI85_CALVF</name>
<evidence type="ECO:0008006" key="3">
    <source>
        <dbReference type="Google" id="ProtNLM"/>
    </source>
</evidence>
<proteinExistence type="predicted"/>
<organism evidence="1 2">
    <name type="scientific">Calocera viscosa (strain TUFC12733)</name>
    <dbReference type="NCBI Taxonomy" id="1330018"/>
    <lineage>
        <taxon>Eukaryota</taxon>
        <taxon>Fungi</taxon>
        <taxon>Dikarya</taxon>
        <taxon>Basidiomycota</taxon>
        <taxon>Agaricomycotina</taxon>
        <taxon>Dacrymycetes</taxon>
        <taxon>Dacrymycetales</taxon>
        <taxon>Dacrymycetaceae</taxon>
        <taxon>Calocera</taxon>
    </lineage>
</organism>
<dbReference type="AlphaFoldDB" id="A0A167FI85"/>
<dbReference type="EMBL" id="KV417387">
    <property type="protein sequence ID" value="KZO89516.1"/>
    <property type="molecule type" value="Genomic_DNA"/>
</dbReference>
<gene>
    <name evidence="1" type="ORF">CALVIDRAFT_543496</name>
</gene>
<evidence type="ECO:0000313" key="1">
    <source>
        <dbReference type="EMBL" id="KZO89516.1"/>
    </source>
</evidence>
<dbReference type="STRING" id="1330018.A0A167FI85"/>
<feature type="non-terminal residue" evidence="1">
    <location>
        <position position="255"/>
    </location>
</feature>
<protein>
    <recommendedName>
        <fullName evidence="3">Transcription factor domain-containing protein</fullName>
    </recommendedName>
</protein>
<accession>A0A167FI85</accession>
<evidence type="ECO:0000313" key="2">
    <source>
        <dbReference type="Proteomes" id="UP000076738"/>
    </source>
</evidence>
<dbReference type="OrthoDB" id="2585816at2759"/>
<dbReference type="Proteomes" id="UP000076738">
    <property type="component" value="Unassembled WGS sequence"/>
</dbReference>
<reference evidence="1 2" key="1">
    <citation type="journal article" date="2016" name="Mol. Biol. Evol.">
        <title>Comparative Genomics of Early-Diverging Mushroom-Forming Fungi Provides Insights into the Origins of Lignocellulose Decay Capabilities.</title>
        <authorList>
            <person name="Nagy L.G."/>
            <person name="Riley R."/>
            <person name="Tritt A."/>
            <person name="Adam C."/>
            <person name="Daum C."/>
            <person name="Floudas D."/>
            <person name="Sun H."/>
            <person name="Yadav J.S."/>
            <person name="Pangilinan J."/>
            <person name="Larsson K.H."/>
            <person name="Matsuura K."/>
            <person name="Barry K."/>
            <person name="Labutti K."/>
            <person name="Kuo R."/>
            <person name="Ohm R.A."/>
            <person name="Bhattacharya S.S."/>
            <person name="Shirouzu T."/>
            <person name="Yoshinaga Y."/>
            <person name="Martin F.M."/>
            <person name="Grigoriev I.V."/>
            <person name="Hibbett D.S."/>
        </authorList>
    </citation>
    <scope>NUCLEOTIDE SEQUENCE [LARGE SCALE GENOMIC DNA]</scope>
    <source>
        <strain evidence="1 2">TUFC12733</strain>
    </source>
</reference>
<keyword evidence="2" id="KW-1185">Reference proteome</keyword>
<sequence length="255" mass="28990">MAWQLRQLGLLKRETAALYDPEEHVDRLLNAFIYSDCMCTTLRDAPPHIRWSELDWDTTRPSLVSPASLNIMRLEAEFLDMSTRVDLHDVQTVLQTESRWSTFLKEVQQLHIGEKEFLRHGFLGWALVRVNWLSIMLRAPLIQHPILAASSLSIFARAASQILRVYWDLFLSGNLEPCWIQLQRIVTCAHLAIITCNEGHLHPTEARELLTIAVQMVRAHEPVSDKAVKLSEDLKGAMDALLLSLGIGVLPLDTP</sequence>